<reference evidence="1 2" key="1">
    <citation type="submission" date="2023-10" db="EMBL/GenBank/DDBJ databases">
        <title>Xenorhabdus taiwanensis sp. nov., a symbiotic bacterium associated with the entomopathogenic nematode Steinernema taiwanensis.</title>
        <authorList>
            <person name="Tseng C.T."/>
            <person name="Shu H.Y."/>
            <person name="Chen M.H."/>
            <person name="Fang Y.J."/>
            <person name="Wu T.L."/>
            <person name="Lin Y.C."/>
            <person name="Huang C.J."/>
        </authorList>
    </citation>
    <scope>NUCLEOTIDE SEQUENCE [LARGE SCALE GENOMIC DNA]</scope>
    <source>
        <strain evidence="1 2">TCT-1</strain>
    </source>
</reference>
<dbReference type="Pfam" id="PF11112">
    <property type="entry name" value="PyocinActivator"/>
    <property type="match status" value="1"/>
</dbReference>
<keyword evidence="2" id="KW-1185">Reference proteome</keyword>
<accession>A0ABM8JZL0</accession>
<evidence type="ECO:0000313" key="2">
    <source>
        <dbReference type="Proteomes" id="UP001529514"/>
    </source>
</evidence>
<evidence type="ECO:0000313" key="1">
    <source>
        <dbReference type="EMBL" id="BET98145.1"/>
    </source>
</evidence>
<dbReference type="EMBL" id="AP028978">
    <property type="protein sequence ID" value="BET98145.1"/>
    <property type="molecule type" value="Genomic_DNA"/>
</dbReference>
<sequence length="91" mass="10411">MKMNTTFLLMAEFETSQIPLSAIAEKYLKLSPATAERKANEGKLKIPTYKMNDSQKSPRIVHVHDLAEYIDGQRELAAKEVERMQSKKKTN</sequence>
<gene>
    <name evidence="1" type="ORF">TCT1_30660</name>
</gene>
<dbReference type="Proteomes" id="UP001529514">
    <property type="component" value="Chromosome"/>
</dbReference>
<protein>
    <submittedName>
        <fullName evidence="1">Pyocin activator PrtN family protein</fullName>
    </submittedName>
</protein>
<proteinExistence type="predicted"/>
<dbReference type="InterPro" id="IPR020518">
    <property type="entry name" value="Tscrpt_reg_PrtN"/>
</dbReference>
<organism evidence="1 2">
    <name type="scientific">Xenorhabdus taiwanensis</name>
    <dbReference type="NCBI Taxonomy" id="3085177"/>
    <lineage>
        <taxon>Bacteria</taxon>
        <taxon>Pseudomonadati</taxon>
        <taxon>Pseudomonadota</taxon>
        <taxon>Gammaproteobacteria</taxon>
        <taxon>Enterobacterales</taxon>
        <taxon>Morganellaceae</taxon>
        <taxon>Xenorhabdus</taxon>
    </lineage>
</organism>
<name>A0ABM8JZL0_9GAMM</name>